<dbReference type="SMART" id="SM00220">
    <property type="entry name" value="S_TKc"/>
    <property type="match status" value="1"/>
</dbReference>
<evidence type="ECO:0000256" key="6">
    <source>
        <dbReference type="SAM" id="MobiDB-lite"/>
    </source>
</evidence>
<dbReference type="Gene3D" id="3.30.70.270">
    <property type="match status" value="1"/>
</dbReference>
<dbReference type="SUPFAM" id="SSF56112">
    <property type="entry name" value="Protein kinase-like (PK-like)"/>
    <property type="match status" value="1"/>
</dbReference>
<gene>
    <name evidence="8" type="ORF">POL67_47120</name>
</gene>
<dbReference type="GO" id="GO:0016301">
    <property type="term" value="F:kinase activity"/>
    <property type="evidence" value="ECO:0007669"/>
    <property type="project" value="UniProtKB-KW"/>
</dbReference>
<keyword evidence="2" id="KW-0808">Transferase</keyword>
<dbReference type="PROSITE" id="PS00108">
    <property type="entry name" value="PROTEIN_KINASE_ST"/>
    <property type="match status" value="1"/>
</dbReference>
<dbReference type="Gene3D" id="1.10.510.10">
    <property type="entry name" value="Transferase(Phosphotransferase) domain 1"/>
    <property type="match status" value="1"/>
</dbReference>
<dbReference type="Pfam" id="PF00069">
    <property type="entry name" value="Pkinase"/>
    <property type="match status" value="1"/>
</dbReference>
<dbReference type="InterPro" id="IPR008271">
    <property type="entry name" value="Ser/Thr_kinase_AS"/>
</dbReference>
<dbReference type="Proteomes" id="UP001221411">
    <property type="component" value="Unassembled WGS sequence"/>
</dbReference>
<evidence type="ECO:0000313" key="9">
    <source>
        <dbReference type="Proteomes" id="UP001221411"/>
    </source>
</evidence>
<organism evidence="8 9">
    <name type="scientific">Polyangium mundeleinium</name>
    <dbReference type="NCBI Taxonomy" id="2995306"/>
    <lineage>
        <taxon>Bacteria</taxon>
        <taxon>Pseudomonadati</taxon>
        <taxon>Myxococcota</taxon>
        <taxon>Polyangia</taxon>
        <taxon>Polyangiales</taxon>
        <taxon>Polyangiaceae</taxon>
        <taxon>Polyangium</taxon>
    </lineage>
</organism>
<dbReference type="InterPro" id="IPR029787">
    <property type="entry name" value="Nucleotide_cyclase"/>
</dbReference>
<name>A0ABT5F7D0_9BACT</name>
<comment type="subcellular location">
    <subcellularLocation>
        <location evidence="1">Membrane</location>
        <topology evidence="1">Single-pass membrane protein</topology>
    </subcellularLocation>
</comment>
<keyword evidence="3" id="KW-0547">Nucleotide-binding</keyword>
<evidence type="ECO:0000259" key="7">
    <source>
        <dbReference type="PROSITE" id="PS50011"/>
    </source>
</evidence>
<dbReference type="PANTHER" id="PTHR43289:SF6">
    <property type="entry name" value="SERINE_THREONINE-PROTEIN KINASE NEKL-3"/>
    <property type="match status" value="1"/>
</dbReference>
<dbReference type="Gene3D" id="3.30.200.20">
    <property type="entry name" value="Phosphorylase Kinase, domain 1"/>
    <property type="match status" value="1"/>
</dbReference>
<accession>A0ABT5F7D0</accession>
<dbReference type="EMBL" id="JAQNDO010000001">
    <property type="protein sequence ID" value="MDC0748991.1"/>
    <property type="molecule type" value="Genomic_DNA"/>
</dbReference>
<evidence type="ECO:0000256" key="3">
    <source>
        <dbReference type="ARBA" id="ARBA00022741"/>
    </source>
</evidence>
<feature type="compositionally biased region" description="Low complexity" evidence="6">
    <location>
        <begin position="334"/>
        <end position="345"/>
    </location>
</feature>
<reference evidence="8 9" key="1">
    <citation type="submission" date="2022-11" db="EMBL/GenBank/DDBJ databases">
        <title>Minimal conservation of predation-associated metabolite biosynthetic gene clusters underscores biosynthetic potential of Myxococcota including descriptions for ten novel species: Archangium lansinium sp. nov., Myxococcus landrumus sp. nov., Nannocystis bai.</title>
        <authorList>
            <person name="Ahearne A."/>
            <person name="Stevens C."/>
            <person name="Dowd S."/>
        </authorList>
    </citation>
    <scope>NUCLEOTIDE SEQUENCE [LARGE SCALE GENOMIC DNA]</scope>
    <source>
        <strain evidence="8 9">RJM3</strain>
    </source>
</reference>
<dbReference type="PROSITE" id="PS50011">
    <property type="entry name" value="PROTEIN_KINASE_DOM"/>
    <property type="match status" value="1"/>
</dbReference>
<feature type="region of interest" description="Disordered" evidence="6">
    <location>
        <begin position="301"/>
        <end position="320"/>
    </location>
</feature>
<dbReference type="PANTHER" id="PTHR43289">
    <property type="entry name" value="MITOGEN-ACTIVATED PROTEIN KINASE KINASE KINASE 20-RELATED"/>
    <property type="match status" value="1"/>
</dbReference>
<dbReference type="InterPro" id="IPR000719">
    <property type="entry name" value="Prot_kinase_dom"/>
</dbReference>
<proteinExistence type="predicted"/>
<keyword evidence="9" id="KW-1185">Reference proteome</keyword>
<evidence type="ECO:0000256" key="4">
    <source>
        <dbReference type="ARBA" id="ARBA00022777"/>
    </source>
</evidence>
<evidence type="ECO:0000256" key="1">
    <source>
        <dbReference type="ARBA" id="ARBA00004167"/>
    </source>
</evidence>
<keyword evidence="5" id="KW-0067">ATP-binding</keyword>
<dbReference type="SUPFAM" id="SSF55073">
    <property type="entry name" value="Nucleotide cyclase"/>
    <property type="match status" value="1"/>
</dbReference>
<feature type="domain" description="Protein kinase" evidence="7">
    <location>
        <begin position="12"/>
        <end position="288"/>
    </location>
</feature>
<sequence length="535" mass="58402">MLVPDVLFHGRYRVLRCIKAGGMGAVYEVADETTRRRRALKVMLPGTIEDPILRERFSQEATITGGIESDHIVQVSDAGIDESTSMPFLVMDLLSGEELGSLIVRRGALPPAEVVLYLGQAALALDKTHAANIVHRDLKPENLFVTMRDDGSPCLKILDYGVAKVMVETTFQRRTAIVGTPLYMAPEQVQGDGAIGPRADVYALGHLAYTLLSGEAYWMSEAKSSLSLFVLFKRIMAGPPEPATTRAARRGVRITPPFDAWFSRTTNLEPQRRPERATQAIAELCEALGVVTSNATIAVALPPPSSPRSTPALPARPPPVADRPFFYADAPPASHAPAALRSPSPHADKPFLYADAPAPPSASAKPPKSKTKPVHESWEDNVPLFRDPATGAYSERYLRLTLDEAIAKAKMTGTKFSIVVFEMPLRGLDPIRDKATIDADVRELVTTLHGLYGRKNFLGRYGPSSLVLIVPDAGSKFSRAFAKALSEKLREEFGKRKETRRLTLRLRVGAERVDPLEKSAIDLIERASRAALGDA</sequence>
<feature type="region of interest" description="Disordered" evidence="6">
    <location>
        <begin position="334"/>
        <end position="376"/>
    </location>
</feature>
<dbReference type="RefSeq" id="WP_271928348.1">
    <property type="nucleotide sequence ID" value="NZ_JAQNDO010000001.1"/>
</dbReference>
<protein>
    <submittedName>
        <fullName evidence="8">Protein kinase</fullName>
    </submittedName>
</protein>
<evidence type="ECO:0000313" key="8">
    <source>
        <dbReference type="EMBL" id="MDC0748991.1"/>
    </source>
</evidence>
<dbReference type="InterPro" id="IPR043128">
    <property type="entry name" value="Rev_trsase/Diguanyl_cyclase"/>
</dbReference>
<dbReference type="InterPro" id="IPR011009">
    <property type="entry name" value="Kinase-like_dom_sf"/>
</dbReference>
<evidence type="ECO:0000256" key="5">
    <source>
        <dbReference type="ARBA" id="ARBA00022840"/>
    </source>
</evidence>
<evidence type="ECO:0000256" key="2">
    <source>
        <dbReference type="ARBA" id="ARBA00022679"/>
    </source>
</evidence>
<dbReference type="CDD" id="cd14014">
    <property type="entry name" value="STKc_PknB_like"/>
    <property type="match status" value="1"/>
</dbReference>
<comment type="caution">
    <text evidence="8">The sequence shown here is derived from an EMBL/GenBank/DDBJ whole genome shotgun (WGS) entry which is preliminary data.</text>
</comment>
<keyword evidence="4 8" id="KW-0418">Kinase</keyword>